<feature type="transmembrane region" description="Helical" evidence="2">
    <location>
        <begin position="30"/>
        <end position="52"/>
    </location>
</feature>
<evidence type="ECO:0000313" key="4">
    <source>
        <dbReference type="Proteomes" id="UP000568380"/>
    </source>
</evidence>
<evidence type="ECO:0000256" key="2">
    <source>
        <dbReference type="SAM" id="Phobius"/>
    </source>
</evidence>
<dbReference type="AlphaFoldDB" id="A0A7W8AH85"/>
<evidence type="ECO:0000256" key="1">
    <source>
        <dbReference type="SAM" id="MobiDB-lite"/>
    </source>
</evidence>
<comment type="caution">
    <text evidence="3">The sequence shown here is derived from an EMBL/GenBank/DDBJ whole genome shotgun (WGS) entry which is preliminary data.</text>
</comment>
<sequence>MRTFLRLAGLAMPGITPVIAGYLVMGWRVVIVLGAVAAVALAVVMVAVPIGIRHEDRYGTLSGRPPSLAARIARCVLNTHVRFPAPNNISDTADDANPNHLQETS</sequence>
<name>A0A7W8AH85_9ACTN</name>
<evidence type="ECO:0000313" key="3">
    <source>
        <dbReference type="EMBL" id="MBB5085056.1"/>
    </source>
</evidence>
<keyword evidence="2" id="KW-1133">Transmembrane helix</keyword>
<dbReference type="Proteomes" id="UP000568380">
    <property type="component" value="Unassembled WGS sequence"/>
</dbReference>
<proteinExistence type="predicted"/>
<accession>A0A7W8AH85</accession>
<keyword evidence="4" id="KW-1185">Reference proteome</keyword>
<keyword evidence="2" id="KW-0472">Membrane</keyword>
<gene>
    <name evidence="3" type="ORF">HNR40_010569</name>
</gene>
<protein>
    <submittedName>
        <fullName evidence="3">Uncharacterized protein</fullName>
    </submittedName>
</protein>
<dbReference type="RefSeq" id="WP_184976155.1">
    <property type="nucleotide sequence ID" value="NZ_JACHIN010000030.1"/>
</dbReference>
<dbReference type="EMBL" id="JACHIN010000030">
    <property type="protein sequence ID" value="MBB5085056.1"/>
    <property type="molecule type" value="Genomic_DNA"/>
</dbReference>
<reference evidence="3 4" key="1">
    <citation type="submission" date="2020-08" db="EMBL/GenBank/DDBJ databases">
        <title>Genomic Encyclopedia of Type Strains, Phase IV (KMG-IV): sequencing the most valuable type-strain genomes for metagenomic binning, comparative biology and taxonomic classification.</title>
        <authorList>
            <person name="Goeker M."/>
        </authorList>
    </citation>
    <scope>NUCLEOTIDE SEQUENCE [LARGE SCALE GENOMIC DNA]</scope>
    <source>
        <strain evidence="3 4">DSM 45385</strain>
    </source>
</reference>
<feature type="region of interest" description="Disordered" evidence="1">
    <location>
        <begin position="84"/>
        <end position="105"/>
    </location>
</feature>
<keyword evidence="2" id="KW-0812">Transmembrane</keyword>
<organism evidence="3 4">
    <name type="scientific">Nonomuraea endophytica</name>
    <dbReference type="NCBI Taxonomy" id="714136"/>
    <lineage>
        <taxon>Bacteria</taxon>
        <taxon>Bacillati</taxon>
        <taxon>Actinomycetota</taxon>
        <taxon>Actinomycetes</taxon>
        <taxon>Streptosporangiales</taxon>
        <taxon>Streptosporangiaceae</taxon>
        <taxon>Nonomuraea</taxon>
    </lineage>
</organism>